<name>A0ABW6A2Y6_9BACT</name>
<keyword evidence="1" id="KW-0732">Signal</keyword>
<accession>A0ABW6A2Y6</accession>
<evidence type="ECO:0000313" key="2">
    <source>
        <dbReference type="EMBL" id="MFD2918576.1"/>
    </source>
</evidence>
<reference evidence="3" key="1">
    <citation type="journal article" date="2019" name="Int. J. Syst. Evol. Microbiol.">
        <title>The Global Catalogue of Microorganisms (GCM) 10K type strain sequencing project: providing services to taxonomists for standard genome sequencing and annotation.</title>
        <authorList>
            <consortium name="The Broad Institute Genomics Platform"/>
            <consortium name="The Broad Institute Genome Sequencing Center for Infectious Disease"/>
            <person name="Wu L."/>
            <person name="Ma J."/>
        </authorList>
    </citation>
    <scope>NUCLEOTIDE SEQUENCE [LARGE SCALE GENOMIC DNA]</scope>
    <source>
        <strain evidence="3">KCTC 23299</strain>
    </source>
</reference>
<protein>
    <submittedName>
        <fullName evidence="2">Uncharacterized protein</fullName>
    </submittedName>
</protein>
<comment type="caution">
    <text evidence="2">The sequence shown here is derived from an EMBL/GenBank/DDBJ whole genome shotgun (WGS) entry which is preliminary data.</text>
</comment>
<gene>
    <name evidence="2" type="ORF">ACFS6H_02570</name>
</gene>
<feature type="signal peptide" evidence="1">
    <location>
        <begin position="1"/>
        <end position="18"/>
    </location>
</feature>
<proteinExistence type="predicted"/>
<keyword evidence="3" id="KW-1185">Reference proteome</keyword>
<sequence length="263" mass="29389">MKCFLPVLFFIYSISAFAQTKPKAATGASAPAMSFTVINKAIAPKFGLAGKHPANIPVYILDHNEKKIFNSTTGTTKQVREEFATYTITPLQAAPPPMYGMYTVILNPVSTDIQFISEDSITDKAEIEAFAQMLVDSNSLEKKFKATVVDKNSQEYKAQIEQETRDILQNRSFKLFSFKAGELTVKLAKFPNAVFLYNGNSVVYTPSFVDNYIISAFTVGDRLFVDLPGYMMGDPKYPTCDNWNSRIMEVTANSIVQRSFSCY</sequence>
<dbReference type="EMBL" id="JBHUOZ010000001">
    <property type="protein sequence ID" value="MFD2918576.1"/>
    <property type="molecule type" value="Genomic_DNA"/>
</dbReference>
<feature type="chain" id="PRO_5046913035" evidence="1">
    <location>
        <begin position="19"/>
        <end position="263"/>
    </location>
</feature>
<dbReference type="RefSeq" id="WP_386094911.1">
    <property type="nucleotide sequence ID" value="NZ_JBHUOZ010000001.1"/>
</dbReference>
<organism evidence="2 3">
    <name type="scientific">Terrimonas rubra</name>
    <dbReference type="NCBI Taxonomy" id="1035890"/>
    <lineage>
        <taxon>Bacteria</taxon>
        <taxon>Pseudomonadati</taxon>
        <taxon>Bacteroidota</taxon>
        <taxon>Chitinophagia</taxon>
        <taxon>Chitinophagales</taxon>
        <taxon>Chitinophagaceae</taxon>
        <taxon>Terrimonas</taxon>
    </lineage>
</organism>
<evidence type="ECO:0000256" key="1">
    <source>
        <dbReference type="SAM" id="SignalP"/>
    </source>
</evidence>
<dbReference type="Proteomes" id="UP001597511">
    <property type="component" value="Unassembled WGS sequence"/>
</dbReference>
<evidence type="ECO:0000313" key="3">
    <source>
        <dbReference type="Proteomes" id="UP001597511"/>
    </source>
</evidence>